<organism evidence="10 11">
    <name type="scientific">Rhodovibrio salinarum</name>
    <dbReference type="NCBI Taxonomy" id="1087"/>
    <lineage>
        <taxon>Bacteria</taxon>
        <taxon>Pseudomonadati</taxon>
        <taxon>Pseudomonadota</taxon>
        <taxon>Alphaproteobacteria</taxon>
        <taxon>Rhodospirillales</taxon>
        <taxon>Rhodovibrionaceae</taxon>
        <taxon>Rhodovibrio</taxon>
    </lineage>
</organism>
<dbReference type="EMBL" id="NRRE01000032">
    <property type="protein sequence ID" value="MBK1698923.1"/>
    <property type="molecule type" value="Genomic_DNA"/>
</dbReference>
<keyword evidence="2" id="KW-0902">Two-component regulatory system</keyword>
<dbReference type="AlphaFoldDB" id="A0A934V1Q3"/>
<name>A0A934V1Q3_9PROT</name>
<protein>
    <submittedName>
        <fullName evidence="10">DNA-binding response regulator</fullName>
    </submittedName>
</protein>
<dbReference type="SMART" id="SM00448">
    <property type="entry name" value="REC"/>
    <property type="match status" value="1"/>
</dbReference>
<feature type="domain" description="OmpR/PhoB-type" evidence="9">
    <location>
        <begin position="130"/>
        <end position="226"/>
    </location>
</feature>
<dbReference type="PANTHER" id="PTHR48111">
    <property type="entry name" value="REGULATOR OF RPOS"/>
    <property type="match status" value="1"/>
</dbReference>
<evidence type="ECO:0000256" key="4">
    <source>
        <dbReference type="ARBA" id="ARBA00023125"/>
    </source>
</evidence>
<feature type="domain" description="Response regulatory" evidence="8">
    <location>
        <begin position="7"/>
        <end position="120"/>
    </location>
</feature>
<evidence type="ECO:0000256" key="6">
    <source>
        <dbReference type="PROSITE-ProRule" id="PRU00169"/>
    </source>
</evidence>
<dbReference type="PROSITE" id="PS50110">
    <property type="entry name" value="RESPONSE_REGULATORY"/>
    <property type="match status" value="1"/>
</dbReference>
<reference evidence="10" key="2">
    <citation type="journal article" date="2020" name="Microorganisms">
        <title>Osmotic Adaptation and Compatible Solute Biosynthesis of Phototrophic Bacteria as Revealed from Genome Analyses.</title>
        <authorList>
            <person name="Imhoff J.F."/>
            <person name="Rahn T."/>
            <person name="Kunzel S."/>
            <person name="Keller A."/>
            <person name="Neulinger S.C."/>
        </authorList>
    </citation>
    <scope>NUCLEOTIDE SEQUENCE</scope>
    <source>
        <strain evidence="10">DSM 9154</strain>
    </source>
</reference>
<dbReference type="InterPro" id="IPR001867">
    <property type="entry name" value="OmpR/PhoB-type_DNA-bd"/>
</dbReference>
<dbReference type="GO" id="GO:0032993">
    <property type="term" value="C:protein-DNA complex"/>
    <property type="evidence" value="ECO:0007669"/>
    <property type="project" value="TreeGrafter"/>
</dbReference>
<gene>
    <name evidence="10" type="ORF">CKO21_16890</name>
</gene>
<dbReference type="GO" id="GO:0006355">
    <property type="term" value="P:regulation of DNA-templated transcription"/>
    <property type="evidence" value="ECO:0007669"/>
    <property type="project" value="InterPro"/>
</dbReference>
<evidence type="ECO:0000259" key="8">
    <source>
        <dbReference type="PROSITE" id="PS50110"/>
    </source>
</evidence>
<keyword evidence="4 7" id="KW-0238">DNA-binding</keyword>
<dbReference type="Pfam" id="PF00072">
    <property type="entry name" value="Response_reg"/>
    <property type="match status" value="1"/>
</dbReference>
<dbReference type="InterPro" id="IPR001789">
    <property type="entry name" value="Sig_transdc_resp-reg_receiver"/>
</dbReference>
<dbReference type="SUPFAM" id="SSF52172">
    <property type="entry name" value="CheY-like"/>
    <property type="match status" value="1"/>
</dbReference>
<evidence type="ECO:0000313" key="10">
    <source>
        <dbReference type="EMBL" id="MBK1698923.1"/>
    </source>
</evidence>
<dbReference type="PROSITE" id="PS51755">
    <property type="entry name" value="OMPR_PHOB"/>
    <property type="match status" value="1"/>
</dbReference>
<evidence type="ECO:0000259" key="9">
    <source>
        <dbReference type="PROSITE" id="PS51755"/>
    </source>
</evidence>
<dbReference type="RefSeq" id="WP_027287748.1">
    <property type="nucleotide sequence ID" value="NZ_NRRE01000032.1"/>
</dbReference>
<dbReference type="SMART" id="SM00862">
    <property type="entry name" value="Trans_reg_C"/>
    <property type="match status" value="1"/>
</dbReference>
<keyword evidence="1 6" id="KW-0597">Phosphoprotein</keyword>
<dbReference type="CDD" id="cd00383">
    <property type="entry name" value="trans_reg_C"/>
    <property type="match status" value="1"/>
</dbReference>
<dbReference type="GO" id="GO:0000156">
    <property type="term" value="F:phosphorelay response regulator activity"/>
    <property type="evidence" value="ECO:0007669"/>
    <property type="project" value="TreeGrafter"/>
</dbReference>
<dbReference type="FunFam" id="3.40.50.2300:FF:000001">
    <property type="entry name" value="DNA-binding response regulator PhoB"/>
    <property type="match status" value="1"/>
</dbReference>
<keyword evidence="3" id="KW-0805">Transcription regulation</keyword>
<accession>A0A934V1Q3</accession>
<dbReference type="Proteomes" id="UP000778970">
    <property type="component" value="Unassembled WGS sequence"/>
</dbReference>
<dbReference type="GO" id="GO:0000976">
    <property type="term" value="F:transcription cis-regulatory region binding"/>
    <property type="evidence" value="ECO:0007669"/>
    <property type="project" value="TreeGrafter"/>
</dbReference>
<evidence type="ECO:0000256" key="1">
    <source>
        <dbReference type="ARBA" id="ARBA00022553"/>
    </source>
</evidence>
<dbReference type="Gene3D" id="1.10.10.10">
    <property type="entry name" value="Winged helix-like DNA-binding domain superfamily/Winged helix DNA-binding domain"/>
    <property type="match status" value="1"/>
</dbReference>
<comment type="caution">
    <text evidence="10">The sequence shown here is derived from an EMBL/GenBank/DDBJ whole genome shotgun (WGS) entry which is preliminary data.</text>
</comment>
<dbReference type="Gene3D" id="6.10.250.690">
    <property type="match status" value="1"/>
</dbReference>
<evidence type="ECO:0000313" key="11">
    <source>
        <dbReference type="Proteomes" id="UP000778970"/>
    </source>
</evidence>
<keyword evidence="5" id="KW-0804">Transcription</keyword>
<dbReference type="InterPro" id="IPR039420">
    <property type="entry name" value="WalR-like"/>
</dbReference>
<evidence type="ECO:0000256" key="7">
    <source>
        <dbReference type="PROSITE-ProRule" id="PRU01091"/>
    </source>
</evidence>
<dbReference type="Gene3D" id="3.40.50.2300">
    <property type="match status" value="1"/>
</dbReference>
<feature type="DNA-binding region" description="OmpR/PhoB-type" evidence="7">
    <location>
        <begin position="130"/>
        <end position="226"/>
    </location>
</feature>
<dbReference type="Pfam" id="PF00486">
    <property type="entry name" value="Trans_reg_C"/>
    <property type="match status" value="1"/>
</dbReference>
<dbReference type="InterPro" id="IPR011006">
    <property type="entry name" value="CheY-like_superfamily"/>
</dbReference>
<evidence type="ECO:0000256" key="3">
    <source>
        <dbReference type="ARBA" id="ARBA00023015"/>
    </source>
</evidence>
<feature type="modified residue" description="4-aspartylphosphate" evidence="6">
    <location>
        <position position="56"/>
    </location>
</feature>
<reference evidence="10" key="1">
    <citation type="submission" date="2017-08" db="EMBL/GenBank/DDBJ databases">
        <authorList>
            <person name="Imhoff J.F."/>
            <person name="Rahn T."/>
            <person name="Kuenzel S."/>
            <person name="Neulinger S.C."/>
        </authorList>
    </citation>
    <scope>NUCLEOTIDE SEQUENCE</scope>
    <source>
        <strain evidence="10">DSM 9154</strain>
    </source>
</reference>
<proteinExistence type="predicted"/>
<dbReference type="InterPro" id="IPR036388">
    <property type="entry name" value="WH-like_DNA-bd_sf"/>
</dbReference>
<evidence type="ECO:0000256" key="5">
    <source>
        <dbReference type="ARBA" id="ARBA00023163"/>
    </source>
</evidence>
<dbReference type="PANTHER" id="PTHR48111:SF4">
    <property type="entry name" value="DNA-BINDING DUAL TRANSCRIPTIONAL REGULATOR OMPR"/>
    <property type="match status" value="1"/>
</dbReference>
<dbReference type="GO" id="GO:0005829">
    <property type="term" value="C:cytosol"/>
    <property type="evidence" value="ECO:0007669"/>
    <property type="project" value="TreeGrafter"/>
</dbReference>
<sequence>MSDTEPHILVVDDDTRLRALLQRYLSEQGFRVTTAESAGEARRKLEALTFDLLVLDIMMPGESGLDLTQALRLDSRVPILLLTAMTETEDRIEGLTRGADDYLSKPFEPRELVLRINAILRRVPQAPAPPRELNFGEFTFDLARSELKRRGAVIRLTEVETALLAALARQPGEVLSREDLRQETAEATSTRSVDVQMTRLRRKIEDDPKYPRFLRTVRGSGYVLMSD</sequence>
<evidence type="ECO:0000256" key="2">
    <source>
        <dbReference type="ARBA" id="ARBA00023012"/>
    </source>
</evidence>
<keyword evidence="11" id="KW-1185">Reference proteome</keyword>